<sequence>MSGLAVTWWGHSSTSVELGDRVVATDPLLTTNLFHLRRSPPAPPAEAARADLVLVSHLHHDHLHLPSLDRFDDDVPVVVPRGAPRVVRGLDRRPLLEVAPGEEVEVAGVRVQVLPAHHDGRRSNVSRPPVVVPAVGFRLERAGRSLWYPGDTGRLDFTGVGAVDLAAVPIGGWGPSLGDEHLDPAQAAAAVAEVGATWSLAVHYGTFWPMALRRVHPRNHRHFFITPPTRFHAAVADLGVATRPLTPLFGERQVLV</sequence>
<reference evidence="2 3" key="1">
    <citation type="submission" date="2018-10" db="EMBL/GenBank/DDBJ databases">
        <title>Marmoricola sp. 4Q3S-7 whole genome shotgun sequence.</title>
        <authorList>
            <person name="Li F."/>
        </authorList>
    </citation>
    <scope>NUCLEOTIDE SEQUENCE [LARGE SCALE GENOMIC DNA]</scope>
    <source>
        <strain evidence="2 3">4Q3S-7</strain>
    </source>
</reference>
<dbReference type="InterPro" id="IPR036866">
    <property type="entry name" value="RibonucZ/Hydroxyglut_hydro"/>
</dbReference>
<dbReference type="Proteomes" id="UP000281708">
    <property type="component" value="Unassembled WGS sequence"/>
</dbReference>
<protein>
    <submittedName>
        <fullName evidence="2">MBL fold metallo-hydrolase</fullName>
    </submittedName>
</protein>
<dbReference type="Pfam" id="PF12706">
    <property type="entry name" value="Lactamase_B_2"/>
    <property type="match status" value="1"/>
</dbReference>
<evidence type="ECO:0000313" key="3">
    <source>
        <dbReference type="Proteomes" id="UP000281708"/>
    </source>
</evidence>
<dbReference type="GO" id="GO:0016787">
    <property type="term" value="F:hydrolase activity"/>
    <property type="evidence" value="ECO:0007669"/>
    <property type="project" value="UniProtKB-KW"/>
</dbReference>
<dbReference type="Gene3D" id="3.60.15.10">
    <property type="entry name" value="Ribonuclease Z/Hydroxyacylglutathione hydrolase-like"/>
    <property type="match status" value="1"/>
</dbReference>
<name>A0A3L8P5L0_9ACTN</name>
<dbReference type="OrthoDB" id="9805728at2"/>
<dbReference type="PANTHER" id="PTHR15032">
    <property type="entry name" value="N-ACYL-PHOSPHATIDYLETHANOLAMINE-HYDROLYZING PHOSPHOLIPASE D"/>
    <property type="match status" value="1"/>
</dbReference>
<dbReference type="RefSeq" id="WP_121804351.1">
    <property type="nucleotide sequence ID" value="NZ_RDBE01000001.1"/>
</dbReference>
<dbReference type="PANTHER" id="PTHR15032:SF36">
    <property type="entry name" value="METALLO-BETA-LACTAMASE DOMAIN-CONTAINING PROTEIN"/>
    <property type="match status" value="1"/>
</dbReference>
<keyword evidence="3" id="KW-1185">Reference proteome</keyword>
<feature type="domain" description="Metallo-beta-lactamase" evidence="1">
    <location>
        <begin position="23"/>
        <end position="204"/>
    </location>
</feature>
<dbReference type="GO" id="GO:0005737">
    <property type="term" value="C:cytoplasm"/>
    <property type="evidence" value="ECO:0007669"/>
    <property type="project" value="TreeGrafter"/>
</dbReference>
<gene>
    <name evidence="2" type="ORF">D9V37_01485</name>
</gene>
<comment type="caution">
    <text evidence="2">The sequence shown here is derived from an EMBL/GenBank/DDBJ whole genome shotgun (WGS) entry which is preliminary data.</text>
</comment>
<dbReference type="EMBL" id="RDBE01000001">
    <property type="protein sequence ID" value="RLV50670.1"/>
    <property type="molecule type" value="Genomic_DNA"/>
</dbReference>
<evidence type="ECO:0000259" key="1">
    <source>
        <dbReference type="Pfam" id="PF12706"/>
    </source>
</evidence>
<dbReference type="AlphaFoldDB" id="A0A3L8P5L0"/>
<dbReference type="InterPro" id="IPR001279">
    <property type="entry name" value="Metallo-B-lactamas"/>
</dbReference>
<dbReference type="SUPFAM" id="SSF56281">
    <property type="entry name" value="Metallo-hydrolase/oxidoreductase"/>
    <property type="match status" value="1"/>
</dbReference>
<proteinExistence type="predicted"/>
<keyword evidence="2" id="KW-0378">Hydrolase</keyword>
<organism evidence="2 3">
    <name type="scientific">Nocardioides mangrovicus</name>
    <dbReference type="NCBI Taxonomy" id="2478913"/>
    <lineage>
        <taxon>Bacteria</taxon>
        <taxon>Bacillati</taxon>
        <taxon>Actinomycetota</taxon>
        <taxon>Actinomycetes</taxon>
        <taxon>Propionibacteriales</taxon>
        <taxon>Nocardioidaceae</taxon>
        <taxon>Nocardioides</taxon>
    </lineage>
</organism>
<evidence type="ECO:0000313" key="2">
    <source>
        <dbReference type="EMBL" id="RLV50670.1"/>
    </source>
</evidence>
<accession>A0A3L8P5L0</accession>